<dbReference type="GO" id="GO:0004581">
    <property type="term" value="F:dolichyl-phosphate beta-glucosyltransferase activity"/>
    <property type="evidence" value="ECO:0007669"/>
    <property type="project" value="UniProtKB-EC"/>
</dbReference>
<evidence type="ECO:0000256" key="8">
    <source>
        <dbReference type="ARBA" id="ARBA00022824"/>
    </source>
</evidence>
<evidence type="ECO:0000313" key="15">
    <source>
        <dbReference type="Proteomes" id="UP000179266"/>
    </source>
</evidence>
<evidence type="ECO:0000256" key="7">
    <source>
        <dbReference type="ARBA" id="ARBA00022692"/>
    </source>
</evidence>
<evidence type="ECO:0000259" key="13">
    <source>
        <dbReference type="Pfam" id="PF00535"/>
    </source>
</evidence>
<evidence type="ECO:0000256" key="1">
    <source>
        <dbReference type="ARBA" id="ARBA00004389"/>
    </source>
</evidence>
<comment type="pathway">
    <text evidence="2">Protein modification; protein glycosylation.</text>
</comment>
<proteinExistence type="inferred from homology"/>
<evidence type="ECO:0000256" key="2">
    <source>
        <dbReference type="ARBA" id="ARBA00004922"/>
    </source>
</evidence>
<dbReference type="CDD" id="cd04188">
    <property type="entry name" value="DPG_synthase"/>
    <property type="match status" value="1"/>
</dbReference>
<evidence type="ECO:0000256" key="11">
    <source>
        <dbReference type="ARBA" id="ARBA00023136"/>
    </source>
</evidence>
<keyword evidence="8" id="KW-0256">Endoplasmic reticulum</keyword>
<organism evidence="14 15">
    <name type="scientific">Candidatus Schekmanbacteria bacterium RBG_13_48_7</name>
    <dbReference type="NCBI Taxonomy" id="1817878"/>
    <lineage>
        <taxon>Bacteria</taxon>
        <taxon>Candidatus Schekmaniibacteriota</taxon>
    </lineage>
</organism>
<dbReference type="InterPro" id="IPR029044">
    <property type="entry name" value="Nucleotide-diphossugar_trans"/>
</dbReference>
<dbReference type="SUPFAM" id="SSF53448">
    <property type="entry name" value="Nucleotide-diphospho-sugar transferases"/>
    <property type="match status" value="1"/>
</dbReference>
<comment type="caution">
    <text evidence="14">The sequence shown here is derived from an EMBL/GenBank/DDBJ whole genome shotgun (WGS) entry which is preliminary data.</text>
</comment>
<evidence type="ECO:0000256" key="4">
    <source>
        <dbReference type="ARBA" id="ARBA00012583"/>
    </source>
</evidence>
<evidence type="ECO:0000256" key="5">
    <source>
        <dbReference type="ARBA" id="ARBA00022676"/>
    </source>
</evidence>
<dbReference type="EC" id="2.4.1.117" evidence="4"/>
<dbReference type="InterPro" id="IPR001173">
    <property type="entry name" value="Glyco_trans_2-like"/>
</dbReference>
<dbReference type="Gene3D" id="3.90.550.10">
    <property type="entry name" value="Spore Coat Polysaccharide Biosynthesis Protein SpsA, Chain A"/>
    <property type="match status" value="1"/>
</dbReference>
<comment type="similarity">
    <text evidence="3">Belongs to the glycosyltransferase 2 family.</text>
</comment>
<name>A0A1F7RUA0_9BACT</name>
<feature type="domain" description="Glycosyltransferase 2-like" evidence="13">
    <location>
        <begin position="3"/>
        <end position="171"/>
    </location>
</feature>
<dbReference type="PANTHER" id="PTHR10859">
    <property type="entry name" value="GLYCOSYL TRANSFERASE"/>
    <property type="match status" value="1"/>
</dbReference>
<dbReference type="EMBL" id="MGDD01000193">
    <property type="protein sequence ID" value="OGL45145.1"/>
    <property type="molecule type" value="Genomic_DNA"/>
</dbReference>
<dbReference type="Proteomes" id="UP000179266">
    <property type="component" value="Unassembled WGS sequence"/>
</dbReference>
<evidence type="ECO:0000256" key="10">
    <source>
        <dbReference type="ARBA" id="ARBA00022989"/>
    </source>
</evidence>
<comment type="subcellular location">
    <subcellularLocation>
        <location evidence="1">Endoplasmic reticulum membrane</location>
        <topology evidence="1">Single-pass membrane protein</topology>
    </subcellularLocation>
</comment>
<dbReference type="PANTHER" id="PTHR10859:SF91">
    <property type="entry name" value="DOLICHYL-PHOSPHATE BETA-GLUCOSYLTRANSFERASE"/>
    <property type="match status" value="1"/>
</dbReference>
<evidence type="ECO:0000256" key="12">
    <source>
        <dbReference type="ARBA" id="ARBA00045097"/>
    </source>
</evidence>
<evidence type="ECO:0000256" key="6">
    <source>
        <dbReference type="ARBA" id="ARBA00022679"/>
    </source>
</evidence>
<dbReference type="GO" id="GO:0006487">
    <property type="term" value="P:protein N-linked glycosylation"/>
    <property type="evidence" value="ECO:0007669"/>
    <property type="project" value="TreeGrafter"/>
</dbReference>
<reference evidence="14 15" key="1">
    <citation type="journal article" date="2016" name="Nat. Commun.">
        <title>Thousands of microbial genomes shed light on interconnected biogeochemical processes in an aquifer system.</title>
        <authorList>
            <person name="Anantharaman K."/>
            <person name="Brown C.T."/>
            <person name="Hug L.A."/>
            <person name="Sharon I."/>
            <person name="Castelle C.J."/>
            <person name="Probst A.J."/>
            <person name="Thomas B.C."/>
            <person name="Singh A."/>
            <person name="Wilkins M.J."/>
            <person name="Karaoz U."/>
            <person name="Brodie E.L."/>
            <person name="Williams K.H."/>
            <person name="Hubbard S.S."/>
            <person name="Banfield J.F."/>
        </authorList>
    </citation>
    <scope>NUCLEOTIDE SEQUENCE [LARGE SCALE GENOMIC DNA]</scope>
</reference>
<keyword evidence="7" id="KW-0812">Transmembrane</keyword>
<comment type="catalytic activity">
    <reaction evidence="12">
        <text>a di-trans,poly-cis-dolichyl phosphate + UDP-alpha-D-glucose = a di-trans,poly-cis-dolichyl beta-D-glucosyl phosphate + UDP</text>
        <dbReference type="Rhea" id="RHEA:15401"/>
        <dbReference type="Rhea" id="RHEA-COMP:19498"/>
        <dbReference type="Rhea" id="RHEA-COMP:19502"/>
        <dbReference type="ChEBI" id="CHEBI:57525"/>
        <dbReference type="ChEBI" id="CHEBI:57683"/>
        <dbReference type="ChEBI" id="CHEBI:58223"/>
        <dbReference type="ChEBI" id="CHEBI:58885"/>
        <dbReference type="EC" id="2.4.1.117"/>
    </reaction>
    <physiologicalReaction direction="left-to-right" evidence="12">
        <dbReference type="Rhea" id="RHEA:15402"/>
    </physiologicalReaction>
</comment>
<keyword evidence="5" id="KW-0328">Glycosyltransferase</keyword>
<evidence type="ECO:0000256" key="9">
    <source>
        <dbReference type="ARBA" id="ARBA00022968"/>
    </source>
</evidence>
<dbReference type="Pfam" id="PF00535">
    <property type="entry name" value="Glycos_transf_2"/>
    <property type="match status" value="1"/>
</dbReference>
<sequence>MLSIIIPAYNEEDRIGPTLLQILDLVKDSGLKIEIVVVDDGSIDNTRDRVLNISDRYNNLRLISHKNNRGKGAAIRTGVLNARGSKILYTDADFSYPVTRLAELIGKLENHDVIIGSRTHPDSRMIVPPPVYRKWLAFIFSFMVRILLGLPFLDTQCGFKGFKTEIAIKLFRLARIDGFSFDAEILTIAHLHGYSICEIPVSLVHSFGSRLSLFKDAIIMAVDIVRIRYNIWKGYYNETTSGNLE</sequence>
<evidence type="ECO:0000313" key="14">
    <source>
        <dbReference type="EMBL" id="OGL45145.1"/>
    </source>
</evidence>
<keyword evidence="11" id="KW-0472">Membrane</keyword>
<dbReference type="AlphaFoldDB" id="A0A1F7RUA0"/>
<protein>
    <recommendedName>
        <fullName evidence="4">dolichyl-phosphate beta-glucosyltransferase</fullName>
        <ecNumber evidence="4">2.4.1.117</ecNumber>
    </recommendedName>
</protein>
<accession>A0A1F7RUA0</accession>
<keyword evidence="9" id="KW-0735">Signal-anchor</keyword>
<evidence type="ECO:0000256" key="3">
    <source>
        <dbReference type="ARBA" id="ARBA00006739"/>
    </source>
</evidence>
<gene>
    <name evidence="14" type="ORF">A2161_00775</name>
</gene>
<keyword evidence="6" id="KW-0808">Transferase</keyword>
<keyword evidence="10" id="KW-1133">Transmembrane helix</keyword>
<dbReference type="InterPro" id="IPR035518">
    <property type="entry name" value="DPG_synthase"/>
</dbReference>